<proteinExistence type="predicted"/>
<dbReference type="InterPro" id="IPR005135">
    <property type="entry name" value="Endo/exonuclease/phosphatase"/>
</dbReference>
<feature type="domain" description="Endonuclease/exonuclease/phosphatase" evidence="1">
    <location>
        <begin position="81"/>
        <end position="195"/>
    </location>
</feature>
<dbReference type="SUPFAM" id="SSF56219">
    <property type="entry name" value="DNase I-like"/>
    <property type="match status" value="1"/>
</dbReference>
<organism evidence="2 3">
    <name type="scientific">Trichogramma kaykai</name>
    <dbReference type="NCBI Taxonomy" id="54128"/>
    <lineage>
        <taxon>Eukaryota</taxon>
        <taxon>Metazoa</taxon>
        <taxon>Ecdysozoa</taxon>
        <taxon>Arthropoda</taxon>
        <taxon>Hexapoda</taxon>
        <taxon>Insecta</taxon>
        <taxon>Pterygota</taxon>
        <taxon>Neoptera</taxon>
        <taxon>Endopterygota</taxon>
        <taxon>Hymenoptera</taxon>
        <taxon>Apocrita</taxon>
        <taxon>Proctotrupomorpha</taxon>
        <taxon>Chalcidoidea</taxon>
        <taxon>Trichogrammatidae</taxon>
        <taxon>Trichogramma</taxon>
    </lineage>
</organism>
<sequence>MYRNLQQFDIIICVETWLTEKDEIKLPGFSCLRRETSCGRGGGIAYYIRRSLAFSEVKDLVSPEESVKLSGITLNSLQPSIVIIACYRSPGKNLTKEQWEKIAQNITSQRTLLVADFNAHNTMWNCDYTSVNGKRFENTIESYDIFLHNDNTSTFIDIHRNYVSNLDVALSTMSLGDKINVSMSDETWGSDHYPLLINIEADQCQYKKQTFKLYSLRTNWDAVTEKLDKD</sequence>
<reference evidence="2 3" key="1">
    <citation type="journal article" date="2024" name="bioRxiv">
        <title>A reference genome for Trichogramma kaykai: A tiny desert-dwelling parasitoid wasp with competing sex-ratio distorters.</title>
        <authorList>
            <person name="Culotta J."/>
            <person name="Lindsey A.R."/>
        </authorList>
    </citation>
    <scope>NUCLEOTIDE SEQUENCE [LARGE SCALE GENOMIC DNA]</scope>
    <source>
        <strain evidence="2 3">KSX58</strain>
    </source>
</reference>
<dbReference type="EMBL" id="JBJJXI010000060">
    <property type="protein sequence ID" value="KAL3398144.1"/>
    <property type="molecule type" value="Genomic_DNA"/>
</dbReference>
<protein>
    <recommendedName>
        <fullName evidence="1">Endonuclease/exonuclease/phosphatase domain-containing protein</fullName>
    </recommendedName>
</protein>
<dbReference type="InterPro" id="IPR036691">
    <property type="entry name" value="Endo/exonu/phosph_ase_sf"/>
</dbReference>
<dbReference type="AlphaFoldDB" id="A0ABD2X066"/>
<dbReference type="PANTHER" id="PTHR33273">
    <property type="entry name" value="DOMAIN-CONTAINING PROTEIN, PUTATIVE-RELATED"/>
    <property type="match status" value="1"/>
</dbReference>
<dbReference type="PANTHER" id="PTHR33273:SF4">
    <property type="entry name" value="ENDONUCLEASE_EXONUCLEASE_PHOSPHATASE DOMAIN-CONTAINING PROTEIN"/>
    <property type="match status" value="1"/>
</dbReference>
<dbReference type="Pfam" id="PF14529">
    <property type="entry name" value="Exo_endo_phos_2"/>
    <property type="match status" value="1"/>
</dbReference>
<evidence type="ECO:0000259" key="1">
    <source>
        <dbReference type="Pfam" id="PF14529"/>
    </source>
</evidence>
<dbReference type="Proteomes" id="UP001627154">
    <property type="component" value="Unassembled WGS sequence"/>
</dbReference>
<gene>
    <name evidence="2" type="ORF">TKK_008352</name>
</gene>
<evidence type="ECO:0000313" key="3">
    <source>
        <dbReference type="Proteomes" id="UP001627154"/>
    </source>
</evidence>
<name>A0ABD2X066_9HYME</name>
<evidence type="ECO:0000313" key="2">
    <source>
        <dbReference type="EMBL" id="KAL3398144.1"/>
    </source>
</evidence>
<keyword evidence="3" id="KW-1185">Reference proteome</keyword>
<comment type="caution">
    <text evidence="2">The sequence shown here is derived from an EMBL/GenBank/DDBJ whole genome shotgun (WGS) entry which is preliminary data.</text>
</comment>
<dbReference type="Gene3D" id="3.60.10.10">
    <property type="entry name" value="Endonuclease/exonuclease/phosphatase"/>
    <property type="match status" value="1"/>
</dbReference>
<accession>A0ABD2X066</accession>